<evidence type="ECO:0000313" key="2">
    <source>
        <dbReference type="EMBL" id="KMQ87049.1"/>
    </source>
</evidence>
<evidence type="ECO:0000256" key="1">
    <source>
        <dbReference type="SAM" id="MobiDB-lite"/>
    </source>
</evidence>
<keyword evidence="3" id="KW-1185">Reference proteome</keyword>
<dbReference type="Proteomes" id="UP000036403">
    <property type="component" value="Unassembled WGS sequence"/>
</dbReference>
<evidence type="ECO:0000313" key="3">
    <source>
        <dbReference type="Proteomes" id="UP000036403"/>
    </source>
</evidence>
<comment type="caution">
    <text evidence="2">The sequence shown here is derived from an EMBL/GenBank/DDBJ whole genome shotgun (WGS) entry which is preliminary data.</text>
</comment>
<reference evidence="2 3" key="1">
    <citation type="submission" date="2015-04" db="EMBL/GenBank/DDBJ databases">
        <title>Lasius niger genome sequencing.</title>
        <authorList>
            <person name="Konorov E.A."/>
            <person name="Nikitin M.A."/>
            <person name="Kirill M.V."/>
            <person name="Chang P."/>
        </authorList>
    </citation>
    <scope>NUCLEOTIDE SEQUENCE [LARGE SCALE GENOMIC DNA]</scope>
    <source>
        <tissue evidence="2">Whole</tissue>
    </source>
</reference>
<protein>
    <submittedName>
        <fullName evidence="2">Uncharacterized protein</fullName>
    </submittedName>
</protein>
<dbReference type="EMBL" id="LBMM01011067">
    <property type="protein sequence ID" value="KMQ87049.1"/>
    <property type="molecule type" value="Genomic_DNA"/>
</dbReference>
<proteinExistence type="predicted"/>
<organism evidence="2 3">
    <name type="scientific">Lasius niger</name>
    <name type="common">Black garden ant</name>
    <dbReference type="NCBI Taxonomy" id="67767"/>
    <lineage>
        <taxon>Eukaryota</taxon>
        <taxon>Metazoa</taxon>
        <taxon>Ecdysozoa</taxon>
        <taxon>Arthropoda</taxon>
        <taxon>Hexapoda</taxon>
        <taxon>Insecta</taxon>
        <taxon>Pterygota</taxon>
        <taxon>Neoptera</taxon>
        <taxon>Endopterygota</taxon>
        <taxon>Hymenoptera</taxon>
        <taxon>Apocrita</taxon>
        <taxon>Aculeata</taxon>
        <taxon>Formicoidea</taxon>
        <taxon>Formicidae</taxon>
        <taxon>Formicinae</taxon>
        <taxon>Lasius</taxon>
        <taxon>Lasius</taxon>
    </lineage>
</organism>
<feature type="compositionally biased region" description="Basic and acidic residues" evidence="1">
    <location>
        <begin position="218"/>
        <end position="227"/>
    </location>
</feature>
<gene>
    <name evidence="2" type="ORF">RF55_13784</name>
</gene>
<feature type="compositionally biased region" description="Basic and acidic residues" evidence="1">
    <location>
        <begin position="1"/>
        <end position="10"/>
    </location>
</feature>
<sequence length="239" mass="25871">MEGKRSESQKADPALEVPKDEEPLPASQIPEMAKTEEVCTTMEIGPDQETATPSQEAMEQSQSDPNPESESLRRGEPSVSPTVGILSDDNELGTPFRGTCDREERTRRATRSTLSLGGSKCLVTKRGAYACTEDIDGEYLRLNLGISNRRSGHNLTLKPEASTSLTSDPSSRSEVRDMEEAALTQRSVPTTEEPEMDPGKPETGDAAVQPECRPTQSAEERTTESGKETVPAASQEASE</sequence>
<accession>A0A0J7K9V4</accession>
<feature type="region of interest" description="Disordered" evidence="1">
    <location>
        <begin position="1"/>
        <end position="112"/>
    </location>
</feature>
<feature type="region of interest" description="Disordered" evidence="1">
    <location>
        <begin position="150"/>
        <end position="239"/>
    </location>
</feature>
<name>A0A0J7K9V4_LASNI</name>
<dbReference type="PaxDb" id="67767-A0A0J7K9V4"/>
<feature type="compositionally biased region" description="Polar residues" evidence="1">
    <location>
        <begin position="49"/>
        <end position="69"/>
    </location>
</feature>
<dbReference type="AlphaFoldDB" id="A0A0J7K9V4"/>